<keyword evidence="4 6" id="KW-1133">Transmembrane helix</keyword>
<accession>A0ABR0TFN3</accession>
<comment type="caution">
    <text evidence="8">The sequence shown here is derived from an EMBL/GenBank/DDBJ whole genome shotgun (WGS) entry which is preliminary data.</text>
</comment>
<dbReference type="Proteomes" id="UP001341245">
    <property type="component" value="Unassembled WGS sequence"/>
</dbReference>
<sequence>MARLSEPLTQTSLQSYMFYQLRSFSPSAPDSTISYQAGMLQAAFTGAQFCTAVFWGRMADWEQMGRKRVILVGLLGTGVGALGFGFSSSFAVALFWRALGGALNGNIGVMRTMISEIIRDKKYQSRAFLLLPMTFNIGVIIGPILGGLLADPARNYPAAFGSIAWLTQWPYALPNLVSSVFLFLSAMVVLLGLEEVFHV</sequence>
<keyword evidence="9" id="KW-1185">Reference proteome</keyword>
<comment type="subcellular location">
    <subcellularLocation>
        <location evidence="1">Membrane</location>
        <topology evidence="1">Multi-pass membrane protein</topology>
    </subcellularLocation>
</comment>
<organism evidence="8 9">
    <name type="scientific">Aureobasidium pullulans</name>
    <name type="common">Black yeast</name>
    <name type="synonym">Pullularia pullulans</name>
    <dbReference type="NCBI Taxonomy" id="5580"/>
    <lineage>
        <taxon>Eukaryota</taxon>
        <taxon>Fungi</taxon>
        <taxon>Dikarya</taxon>
        <taxon>Ascomycota</taxon>
        <taxon>Pezizomycotina</taxon>
        <taxon>Dothideomycetes</taxon>
        <taxon>Dothideomycetidae</taxon>
        <taxon>Dothideales</taxon>
        <taxon>Saccotheciaceae</taxon>
        <taxon>Aureobasidium</taxon>
    </lineage>
</organism>
<feature type="transmembrane region" description="Helical" evidence="6">
    <location>
        <begin position="68"/>
        <end position="88"/>
    </location>
</feature>
<dbReference type="PANTHER" id="PTHR23504:SF6">
    <property type="entry name" value="MULTIDRUG TRANSPORTER, PUTATIVE (AFU_ORTHOLOGUE AFUA_4G08740)-RELATED"/>
    <property type="match status" value="1"/>
</dbReference>
<evidence type="ECO:0000259" key="7">
    <source>
        <dbReference type="PROSITE" id="PS50850"/>
    </source>
</evidence>
<evidence type="ECO:0000256" key="5">
    <source>
        <dbReference type="ARBA" id="ARBA00023136"/>
    </source>
</evidence>
<evidence type="ECO:0000256" key="2">
    <source>
        <dbReference type="ARBA" id="ARBA00022448"/>
    </source>
</evidence>
<evidence type="ECO:0000313" key="8">
    <source>
        <dbReference type="EMBL" id="KAK6003240.1"/>
    </source>
</evidence>
<dbReference type="InterPro" id="IPR020846">
    <property type="entry name" value="MFS_dom"/>
</dbReference>
<feature type="transmembrane region" description="Helical" evidence="6">
    <location>
        <begin position="94"/>
        <end position="114"/>
    </location>
</feature>
<feature type="transmembrane region" description="Helical" evidence="6">
    <location>
        <begin position="126"/>
        <end position="149"/>
    </location>
</feature>
<proteinExistence type="predicted"/>
<protein>
    <recommendedName>
        <fullName evidence="7">Major facilitator superfamily (MFS) profile domain-containing protein</fullName>
    </recommendedName>
</protein>
<name>A0ABR0TFN3_AURPU</name>
<dbReference type="Gene3D" id="1.20.1250.20">
    <property type="entry name" value="MFS general substrate transporter like domains"/>
    <property type="match status" value="1"/>
</dbReference>
<keyword evidence="5 6" id="KW-0472">Membrane</keyword>
<keyword evidence="2" id="KW-0813">Transport</keyword>
<dbReference type="PRINTS" id="PR01035">
    <property type="entry name" value="TCRTETA"/>
</dbReference>
<gene>
    <name evidence="8" type="ORF">QM012_001085</name>
</gene>
<dbReference type="SUPFAM" id="SSF103473">
    <property type="entry name" value="MFS general substrate transporter"/>
    <property type="match status" value="1"/>
</dbReference>
<dbReference type="PROSITE" id="PS50850">
    <property type="entry name" value="MFS"/>
    <property type="match status" value="1"/>
</dbReference>
<feature type="domain" description="Major facilitator superfamily (MFS) profile" evidence="7">
    <location>
        <begin position="1"/>
        <end position="199"/>
    </location>
</feature>
<evidence type="ECO:0000313" key="9">
    <source>
        <dbReference type="Proteomes" id="UP001341245"/>
    </source>
</evidence>
<dbReference type="PANTHER" id="PTHR23504">
    <property type="entry name" value="MAJOR FACILITATOR SUPERFAMILY DOMAIN-CONTAINING PROTEIN 10"/>
    <property type="match status" value="1"/>
</dbReference>
<dbReference type="InterPro" id="IPR036259">
    <property type="entry name" value="MFS_trans_sf"/>
</dbReference>
<evidence type="ECO:0000256" key="6">
    <source>
        <dbReference type="SAM" id="Phobius"/>
    </source>
</evidence>
<dbReference type="EMBL" id="JASGXD010000010">
    <property type="protein sequence ID" value="KAK6003240.1"/>
    <property type="molecule type" value="Genomic_DNA"/>
</dbReference>
<feature type="transmembrane region" description="Helical" evidence="6">
    <location>
        <begin position="33"/>
        <end position="56"/>
    </location>
</feature>
<feature type="transmembrane region" description="Helical" evidence="6">
    <location>
        <begin position="169"/>
        <end position="193"/>
    </location>
</feature>
<evidence type="ECO:0000256" key="3">
    <source>
        <dbReference type="ARBA" id="ARBA00022692"/>
    </source>
</evidence>
<keyword evidence="3 6" id="KW-0812">Transmembrane</keyword>
<dbReference type="Pfam" id="PF07690">
    <property type="entry name" value="MFS_1"/>
    <property type="match status" value="1"/>
</dbReference>
<dbReference type="InterPro" id="IPR011701">
    <property type="entry name" value="MFS"/>
</dbReference>
<dbReference type="InterPro" id="IPR001958">
    <property type="entry name" value="Tet-R_TetA/multi-R_MdtG-like"/>
</dbReference>
<evidence type="ECO:0000256" key="4">
    <source>
        <dbReference type="ARBA" id="ARBA00022989"/>
    </source>
</evidence>
<evidence type="ECO:0000256" key="1">
    <source>
        <dbReference type="ARBA" id="ARBA00004141"/>
    </source>
</evidence>
<reference evidence="8 9" key="1">
    <citation type="submission" date="2023-11" db="EMBL/GenBank/DDBJ databases">
        <title>Draft genome sequence and annotation of the polyextremotolerant black yeast-like fungus Aureobasidium pullulans NRRL 62042.</title>
        <authorList>
            <person name="Dielentheis-Frenken M.R.E."/>
            <person name="Wibberg D."/>
            <person name="Blank L.M."/>
            <person name="Tiso T."/>
        </authorList>
    </citation>
    <scope>NUCLEOTIDE SEQUENCE [LARGE SCALE GENOMIC DNA]</scope>
    <source>
        <strain evidence="8 9">NRRL 62042</strain>
    </source>
</reference>